<evidence type="ECO:0000256" key="7">
    <source>
        <dbReference type="SAM" id="MobiDB-lite"/>
    </source>
</evidence>
<protein>
    <recommendedName>
        <fullName evidence="9">BTB domain-containing protein</fullName>
    </recommendedName>
</protein>
<dbReference type="InterPro" id="IPR037185">
    <property type="entry name" value="EmrE-like"/>
</dbReference>
<organism evidence="10 11">
    <name type="scientific">Durusdinium trenchii</name>
    <dbReference type="NCBI Taxonomy" id="1381693"/>
    <lineage>
        <taxon>Eukaryota</taxon>
        <taxon>Sar</taxon>
        <taxon>Alveolata</taxon>
        <taxon>Dinophyceae</taxon>
        <taxon>Suessiales</taxon>
        <taxon>Symbiodiniaceae</taxon>
        <taxon>Durusdinium</taxon>
    </lineage>
</organism>
<accession>A0ABP0N2X3</accession>
<dbReference type="SMART" id="SM00225">
    <property type="entry name" value="BTB"/>
    <property type="match status" value="1"/>
</dbReference>
<evidence type="ECO:0000256" key="1">
    <source>
        <dbReference type="ARBA" id="ARBA00022670"/>
    </source>
</evidence>
<keyword evidence="1 6" id="KW-0645">Protease</keyword>
<evidence type="ECO:0000256" key="3">
    <source>
        <dbReference type="ARBA" id="ARBA00022801"/>
    </source>
</evidence>
<sequence length="1790" mass="195705">MAVALCPAWHTVLRPRPLPARTLRRAHVQPIVRLPNSSSPFENFETFGWRWSPDLSLDENLLRLALLARLNCFKVANYTAGRCSAMMCRPPRINGSHVEIEVIGFGINTPPRFGTIPRDPNAGMRPWNRKEPPQNEIHSEMQIIGRCAREGIPMKGSWLYVALPPCWECCKALVAAGVARVLFKGKGRRAPAAIMENAKEKVFAEAFGMEWLHAEFSLEREQYLDEMWEAYKKELRITSPKEKGLIRSKVTDCVPCELGRFLVSAPKMTKDDCLKLAPVGAAFAAGQVATVASLGAVAVSFTHVVKALEPAVNAIASALILGQVFHPMVYASLLPVFAGVALASSKELSFTMFGFLTAMASNFFFVTRNVLATKFGDVGDMGEDKTQRKTNQLAVLTAVAALVLLPVAVLLPGGFTSVPTAWKAVRTSWCQIQQGVRLEVFLSHPAKYLSTQRICSKPVISHGISCRLIIVPNVPELVAVLYASSAVSAVSPNWAYNLTVSVSVCQAKDPDWKITRSRVESLSKEKPCSGVFRGLLKSSEMTRELGWINDKGELHVQAEIRGLPDFATFDFSEELKVVTFRLAEGALYFDRRILTGRSEYFREMLATVWQESQTGEIDLSNDPQCTRASVSALLDFMITNHFHARDVDLAFLVRILADRYQLPQLVQQVDVQLEGMLSRENVLSFLGRLLGTNSKLEAKCIQMLETDGQNILEQQEAKLDQITEENPALAKKLIQLLLRKGKKYQLSSFWVLSCVPPITHSVLNTLKRVVIIVVSIIVFRTPVTPQSAAGTAIAIGGVLLYSLTKAVLTQLSDDLARSAKPLETHFRSTNQIGIATFEEKIGIRFDMLPHVTKLDGLRGSASAFWRALRRACSAPAEQGAGRRAAQEKLEKERAWLTQPVQREVAPSVFNPLLDELNGIPRLDQVRIEHLVSAADLVLEQFQVDLTRIQESLYKKTLQRQSLSFEEVVGPLEVLLDRLEKVWGSISFLRRAWRISPKIDEIYHGISYRISTATSILAQSEILHQALWELNQQDLSGVQRRVVTRLARDGFMMGIGIEDVETLKSMDEGQKQLVQLATRFAENVAKDEAEALLRVKSQEEIKGLPQKVLDATATDEALLEAANRREALQACLDAENPELRQHAFLASRRLGFEAGNLPVIAEMLQIRQAWASALGYKSYADLAFESRSGSKAEVEVLLETLRKSSEAAAVEELKDLTVGFHAQDKELKAAGDLRTSDLHYFKSKRKNELVQDLDLKPFLPLSGVVRGLFRLIESLFAVKLEPATARKEVPLWHRSIRFYRLVDTKSGHPIGGLYLDLFQHGKKLSSGFWAVWNPGHDMPELSLRMLHRTLVLLFVLSDATETEKLSPLAKNLIATLSSSGIPVMRRDVGHEKRHEDPEIWPKKAYPRHLTAKEHVVSNSRMMISVGSMADTKSHKSPAMPEEETEDMETSTVSPEESESTSEEAEAGDSEEEETTSSPARTTTKTTTTSTSTTVTATTTTATTTTVTTTEKPTTAATSTTTEKATTLKATTKATTATSATTLTTATHTRPCNQVTTSTSPSTRHSLEYLQAVEAGEVAASAAKAEGLPPAQQAARAGKAAAEAAAAFGLKPLEMLLAAGQAAAAAAKAAELAAVEQVRAAVLATEVAAQQAGVSQEKEATAAAKAALAAAKAAGLSRQEQAVVSGQVVASVRQSLRDALAKKIQEIHTATATKAPTSHKSNSEVHEAVVAAHEAAQAASQAAAQATDAVKSAESVNKANGSDVPLEETKAQTDGGGAEIQDMLKKLSEQVA</sequence>
<feature type="compositionally biased region" description="Acidic residues" evidence="7">
    <location>
        <begin position="1454"/>
        <end position="1473"/>
    </location>
</feature>
<keyword evidence="2 6" id="KW-0479">Metal-binding</keyword>
<dbReference type="InterPro" id="IPR004853">
    <property type="entry name" value="Sugar_P_trans_dom"/>
</dbReference>
<proteinExistence type="inferred from homology"/>
<feature type="transmembrane region" description="Helical" evidence="8">
    <location>
        <begin position="393"/>
        <end position="415"/>
    </location>
</feature>
<dbReference type="Pfam" id="PF00383">
    <property type="entry name" value="dCMP_cyt_deam_1"/>
    <property type="match status" value="1"/>
</dbReference>
<keyword evidence="5 6" id="KW-0482">Metalloprotease</keyword>
<dbReference type="InterPro" id="IPR002125">
    <property type="entry name" value="CMP_dCMP_dom"/>
</dbReference>
<dbReference type="Gene3D" id="3.40.140.10">
    <property type="entry name" value="Cytidine Deaminase, domain 2"/>
    <property type="match status" value="1"/>
</dbReference>
<dbReference type="InterPro" id="IPR045666">
    <property type="entry name" value="OpdA_N"/>
</dbReference>
<evidence type="ECO:0000313" key="10">
    <source>
        <dbReference type="EMBL" id="CAK9057289.1"/>
    </source>
</evidence>
<evidence type="ECO:0000259" key="9">
    <source>
        <dbReference type="PROSITE" id="PS50097"/>
    </source>
</evidence>
<dbReference type="PANTHER" id="PTHR11804">
    <property type="entry name" value="PROTEASE M3 THIMET OLIGOPEPTIDASE-RELATED"/>
    <property type="match status" value="1"/>
</dbReference>
<feature type="domain" description="BTB" evidence="9">
    <location>
        <begin position="576"/>
        <end position="646"/>
    </location>
</feature>
<dbReference type="InterPro" id="IPR001567">
    <property type="entry name" value="Pept_M3A_M3B_dom"/>
</dbReference>
<dbReference type="Gene3D" id="1.10.1370.40">
    <property type="match status" value="2"/>
</dbReference>
<keyword evidence="3 6" id="KW-0378">Hydrolase</keyword>
<feature type="transmembrane region" description="Helical" evidence="8">
    <location>
        <begin position="311"/>
        <end position="330"/>
    </location>
</feature>
<dbReference type="Pfam" id="PF03151">
    <property type="entry name" value="TPT"/>
    <property type="match status" value="2"/>
</dbReference>
<dbReference type="SUPFAM" id="SSF54695">
    <property type="entry name" value="POZ domain"/>
    <property type="match status" value="1"/>
</dbReference>
<dbReference type="EMBL" id="CAXAMN010021191">
    <property type="protein sequence ID" value="CAK9057289.1"/>
    <property type="molecule type" value="Genomic_DNA"/>
</dbReference>
<comment type="similarity">
    <text evidence="6">Belongs to the peptidase M3 family.</text>
</comment>
<evidence type="ECO:0000256" key="2">
    <source>
        <dbReference type="ARBA" id="ARBA00022723"/>
    </source>
</evidence>
<gene>
    <name evidence="10" type="ORF">CCMP2556_LOCUS28283</name>
</gene>
<dbReference type="SUPFAM" id="SSF53927">
    <property type="entry name" value="Cytidine deaminase-like"/>
    <property type="match status" value="1"/>
</dbReference>
<keyword evidence="4 6" id="KW-0862">Zinc</keyword>
<feature type="compositionally biased region" description="Basic and acidic residues" evidence="7">
    <location>
        <begin position="1780"/>
        <end position="1790"/>
    </location>
</feature>
<feature type="region of interest" description="Disordered" evidence="7">
    <location>
        <begin position="1426"/>
        <end position="1524"/>
    </location>
</feature>
<comment type="cofactor">
    <cofactor evidence="6">
        <name>Zn(2+)</name>
        <dbReference type="ChEBI" id="CHEBI:29105"/>
    </cofactor>
    <text evidence="6">Binds 1 zinc ion.</text>
</comment>
<keyword evidence="8" id="KW-0472">Membrane</keyword>
<dbReference type="InterPro" id="IPR000210">
    <property type="entry name" value="BTB/POZ_dom"/>
</dbReference>
<dbReference type="Pfam" id="PF19310">
    <property type="entry name" value="TOP_N"/>
    <property type="match status" value="1"/>
</dbReference>
<feature type="region of interest" description="Disordered" evidence="7">
    <location>
        <begin position="1539"/>
        <end position="1561"/>
    </location>
</feature>
<feature type="non-terminal residue" evidence="10">
    <location>
        <position position="1790"/>
    </location>
</feature>
<dbReference type="Pfam" id="PF00651">
    <property type="entry name" value="BTB"/>
    <property type="match status" value="1"/>
</dbReference>
<evidence type="ECO:0000256" key="6">
    <source>
        <dbReference type="RuleBase" id="RU003435"/>
    </source>
</evidence>
<dbReference type="InterPro" id="IPR016193">
    <property type="entry name" value="Cytidine_deaminase-like"/>
</dbReference>
<name>A0ABP0N2X3_9DINO</name>
<dbReference type="SUPFAM" id="SSF55486">
    <property type="entry name" value="Metalloproteases ('zincins'), catalytic domain"/>
    <property type="match status" value="1"/>
</dbReference>
<feature type="transmembrane region" description="Helical" evidence="8">
    <location>
        <begin position="276"/>
        <end position="299"/>
    </location>
</feature>
<evidence type="ECO:0000256" key="4">
    <source>
        <dbReference type="ARBA" id="ARBA00022833"/>
    </source>
</evidence>
<dbReference type="Gene3D" id="3.30.710.10">
    <property type="entry name" value="Potassium Channel Kv1.1, Chain A"/>
    <property type="match status" value="1"/>
</dbReference>
<feature type="transmembrane region" description="Helical" evidence="8">
    <location>
        <begin position="350"/>
        <end position="372"/>
    </location>
</feature>
<dbReference type="Pfam" id="PF01432">
    <property type="entry name" value="Peptidase_M3"/>
    <property type="match status" value="1"/>
</dbReference>
<reference evidence="10 11" key="1">
    <citation type="submission" date="2024-02" db="EMBL/GenBank/DDBJ databases">
        <authorList>
            <person name="Chen Y."/>
            <person name="Shah S."/>
            <person name="Dougan E. K."/>
            <person name="Thang M."/>
            <person name="Chan C."/>
        </authorList>
    </citation>
    <scope>NUCLEOTIDE SEQUENCE [LARGE SCALE GENOMIC DNA]</scope>
</reference>
<evidence type="ECO:0000313" key="11">
    <source>
        <dbReference type="Proteomes" id="UP001642484"/>
    </source>
</evidence>
<evidence type="ECO:0000256" key="8">
    <source>
        <dbReference type="SAM" id="Phobius"/>
    </source>
</evidence>
<feature type="compositionally biased region" description="Polar residues" evidence="7">
    <location>
        <begin position="1546"/>
        <end position="1561"/>
    </location>
</feature>
<keyword evidence="11" id="KW-1185">Reference proteome</keyword>
<feature type="compositionally biased region" description="Low complexity" evidence="7">
    <location>
        <begin position="1474"/>
        <end position="1524"/>
    </location>
</feature>
<dbReference type="SUPFAM" id="SSF103481">
    <property type="entry name" value="Multidrug resistance efflux transporter EmrE"/>
    <property type="match status" value="2"/>
</dbReference>
<dbReference type="PROSITE" id="PS50097">
    <property type="entry name" value="BTB"/>
    <property type="match status" value="1"/>
</dbReference>
<comment type="caution">
    <text evidence="10">The sequence shown here is derived from an EMBL/GenBank/DDBJ whole genome shotgun (WGS) entry which is preliminary data.</text>
</comment>
<evidence type="ECO:0000256" key="5">
    <source>
        <dbReference type="ARBA" id="ARBA00023049"/>
    </source>
</evidence>
<keyword evidence="8" id="KW-0812">Transmembrane</keyword>
<dbReference type="PANTHER" id="PTHR11804:SF84">
    <property type="entry name" value="SACCHAROLYSIN"/>
    <property type="match status" value="1"/>
</dbReference>
<keyword evidence="8" id="KW-1133">Transmembrane helix</keyword>
<feature type="region of interest" description="Disordered" evidence="7">
    <location>
        <begin position="1738"/>
        <end position="1790"/>
    </location>
</feature>
<dbReference type="InterPro" id="IPR011333">
    <property type="entry name" value="SKP1/BTB/POZ_sf"/>
</dbReference>
<dbReference type="InterPro" id="IPR045090">
    <property type="entry name" value="Pept_M3A_M3B"/>
</dbReference>
<dbReference type="Proteomes" id="UP001642484">
    <property type="component" value="Unassembled WGS sequence"/>
</dbReference>